<dbReference type="AlphaFoldDB" id="A0A164XTB2"/>
<sequence length="585" mass="63686">MNSSSSSSRKTIRRIESNGHMDSLPSSLLIHDILSTLDFETLCSVSCVSKPLRLAASQALSLFSSLDLSAFSPDAHLITQIFPRFTNLKTIALNCLRLDDIYVTNILGAHVEELKLLKCSSLSSHVLASIGTCCPNLRMLVLELADTDHPKIFSRNLAQLLRGCSHLESLSIKIRGVQDYADSFRSIELHLPQDSSVFNLQSLSLVLDVISDELIFAIANSLPFLLELDLEDRPMSQPRLPHDLTNNGLQSLSSCRRLISLSLIRSHRNRPVYFKNINDMGFFLLLEGCKNLESVRVGGLSIVSDAGFGSILQSCLNLKKFEVRNALQLSDLALAESLGGSCSLVELKLVSCSLLTSAFIEDINSSSTLEVLDLSGCRSVADACLSSVSFINTLNTLDLSGADVTDSGLAFLSKGNSPIARLCLRGCKRVTNEGISLLLNGRGQIRKTLSTLNIGGIRGISDEGIQTISTAALALSELSIRYCHSVTDASIEELVSESRYQNDGKLLRKLDLCHCIGLSAHSLETLKSPYFRALQWLGVGSTRLTEKGDAALAEICRGRPCLTLCQEGCEVGCDDGWQFHRSTRG</sequence>
<dbReference type="InterPro" id="IPR006553">
    <property type="entry name" value="Leu-rich_rpt_Cys-con_subtyp"/>
</dbReference>
<dbReference type="PANTHER" id="PTHR13318:SF95">
    <property type="entry name" value="F-BOX PROTEIN YLR352W"/>
    <property type="match status" value="1"/>
</dbReference>
<protein>
    <recommendedName>
        <fullName evidence="1">F-box/LRR-repeat protein 15-like leucin rich repeat domain-containing protein</fullName>
    </recommendedName>
</protein>
<feature type="domain" description="F-box/LRR-repeat protein 15-like leucin rich repeat" evidence="1">
    <location>
        <begin position="196"/>
        <end position="574"/>
    </location>
</feature>
<dbReference type="Pfam" id="PF25372">
    <property type="entry name" value="DUF7885"/>
    <property type="match status" value="1"/>
</dbReference>
<accession>A0A164XTB2</accession>
<dbReference type="Gene3D" id="3.80.10.10">
    <property type="entry name" value="Ribonuclease Inhibitor"/>
    <property type="match status" value="4"/>
</dbReference>
<reference evidence="2" key="1">
    <citation type="journal article" date="2016" name="Nat. Genet.">
        <title>A high-quality carrot genome assembly provides new insights into carotenoid accumulation and asterid genome evolution.</title>
        <authorList>
            <person name="Iorizzo M."/>
            <person name="Ellison S."/>
            <person name="Senalik D."/>
            <person name="Zeng P."/>
            <person name="Satapoomin P."/>
            <person name="Huang J."/>
            <person name="Bowman M."/>
            <person name="Iovene M."/>
            <person name="Sanseverino W."/>
            <person name="Cavagnaro P."/>
            <person name="Yildiz M."/>
            <person name="Macko-Podgorni A."/>
            <person name="Moranska E."/>
            <person name="Grzebelus E."/>
            <person name="Grzebelus D."/>
            <person name="Ashrafi H."/>
            <person name="Zheng Z."/>
            <person name="Cheng S."/>
            <person name="Spooner D."/>
            <person name="Van Deynze A."/>
            <person name="Simon P."/>
        </authorList>
    </citation>
    <scope>NUCLEOTIDE SEQUENCE [LARGE SCALE GENOMIC DNA]</scope>
    <source>
        <tissue evidence="2">Leaf</tissue>
    </source>
</reference>
<evidence type="ECO:0000313" key="2">
    <source>
        <dbReference type="EMBL" id="KZM93564.1"/>
    </source>
</evidence>
<dbReference type="SUPFAM" id="SSF81383">
    <property type="entry name" value="F-box domain"/>
    <property type="match status" value="1"/>
</dbReference>
<gene>
    <name evidence="2" type="ORF">DCAR_016809</name>
</gene>
<dbReference type="InterPro" id="IPR057207">
    <property type="entry name" value="FBXL15_LRR"/>
</dbReference>
<dbReference type="GO" id="GO:0031146">
    <property type="term" value="P:SCF-dependent proteasomal ubiquitin-dependent protein catabolic process"/>
    <property type="evidence" value="ECO:0007669"/>
    <property type="project" value="TreeGrafter"/>
</dbReference>
<organism evidence="2">
    <name type="scientific">Daucus carota subsp. sativus</name>
    <name type="common">Carrot</name>
    <dbReference type="NCBI Taxonomy" id="79200"/>
    <lineage>
        <taxon>Eukaryota</taxon>
        <taxon>Viridiplantae</taxon>
        <taxon>Streptophyta</taxon>
        <taxon>Embryophyta</taxon>
        <taxon>Tracheophyta</taxon>
        <taxon>Spermatophyta</taxon>
        <taxon>Magnoliopsida</taxon>
        <taxon>eudicotyledons</taxon>
        <taxon>Gunneridae</taxon>
        <taxon>Pentapetalae</taxon>
        <taxon>asterids</taxon>
        <taxon>campanulids</taxon>
        <taxon>Apiales</taxon>
        <taxon>Apiaceae</taxon>
        <taxon>Apioideae</taxon>
        <taxon>Scandiceae</taxon>
        <taxon>Daucinae</taxon>
        <taxon>Daucus</taxon>
        <taxon>Daucus sect. Daucus</taxon>
    </lineage>
</organism>
<dbReference type="EMBL" id="LNRQ01000005">
    <property type="protein sequence ID" value="KZM93564.1"/>
    <property type="molecule type" value="Genomic_DNA"/>
</dbReference>
<proteinExistence type="predicted"/>
<dbReference type="OMA" id="GWQFHRS"/>
<dbReference type="GO" id="GO:0019005">
    <property type="term" value="C:SCF ubiquitin ligase complex"/>
    <property type="evidence" value="ECO:0007669"/>
    <property type="project" value="TreeGrafter"/>
</dbReference>
<dbReference type="Gramene" id="KZM93564">
    <property type="protein sequence ID" value="KZM93564"/>
    <property type="gene ID" value="DCAR_016809"/>
</dbReference>
<dbReference type="SUPFAM" id="SSF52047">
    <property type="entry name" value="RNI-like"/>
    <property type="match status" value="2"/>
</dbReference>
<dbReference type="InterPro" id="IPR036047">
    <property type="entry name" value="F-box-like_dom_sf"/>
</dbReference>
<evidence type="ECO:0000259" key="1">
    <source>
        <dbReference type="Pfam" id="PF25372"/>
    </source>
</evidence>
<comment type="caution">
    <text evidence="2">The sequence shown here is derived from an EMBL/GenBank/DDBJ whole genome shotgun (WGS) entry which is preliminary data.</text>
</comment>
<dbReference type="InterPro" id="IPR032675">
    <property type="entry name" value="LRR_dom_sf"/>
</dbReference>
<dbReference type="PANTHER" id="PTHR13318">
    <property type="entry name" value="PARTNER OF PAIRED, ISOFORM B-RELATED"/>
    <property type="match status" value="1"/>
</dbReference>
<dbReference type="SMART" id="SM00367">
    <property type="entry name" value="LRR_CC"/>
    <property type="match status" value="8"/>
</dbReference>
<name>A0A164XTB2_DAUCS</name>